<sequence length="325" mass="36324">MWRTQARTRQWFIERQLREHLRSSTSELLNCSPSTCSPSAGWRSLSWREFLLMRGWLVPEAFAAASPEQQDGAVRWLSSQLCFPLTLAAFWHSLAMDSKSDPPVLCIAGARAEGDVPLRMWAELALLVSRSLTLQFVGPELEDRRQTSLTLNSSTSISCAPFRSSLLHESDLDPLCLNGEHTLPSAYVLFNPGLGTPAASDTWTRSISALMHARRPILLTCFDERDAALDSKWLDTLTSSTPISLSPLCELNPFASLIPPWSRENEFYQHWLGAPGERMGCNRDAATAAQLDATAENSRVNVNHFDTRPPSRPHACQWVGMLHLH</sequence>
<name>A0A7S0IYL4_9EUKA</name>
<dbReference type="PANTHER" id="PTHR28069:SF1">
    <property type="entry name" value="PROTEIN MSS51, MITOCHONDRIAL"/>
    <property type="match status" value="1"/>
</dbReference>
<feature type="domain" description="Mitochondrial splicing suppressor 51-like C-terminal" evidence="1">
    <location>
        <begin position="84"/>
        <end position="261"/>
    </location>
</feature>
<dbReference type="AlphaFoldDB" id="A0A7S0IYL4"/>
<dbReference type="Pfam" id="PF20179">
    <property type="entry name" value="MSS51_C"/>
    <property type="match status" value="1"/>
</dbReference>
<dbReference type="PANTHER" id="PTHR28069">
    <property type="entry name" value="GH20023P"/>
    <property type="match status" value="1"/>
</dbReference>
<evidence type="ECO:0000313" key="2">
    <source>
        <dbReference type="EMBL" id="CAD8535841.1"/>
    </source>
</evidence>
<evidence type="ECO:0000259" key="1">
    <source>
        <dbReference type="Pfam" id="PF20179"/>
    </source>
</evidence>
<proteinExistence type="predicted"/>
<dbReference type="EMBL" id="HBER01022126">
    <property type="protein sequence ID" value="CAD8535841.1"/>
    <property type="molecule type" value="Transcribed_RNA"/>
</dbReference>
<protein>
    <recommendedName>
        <fullName evidence="1">Mitochondrial splicing suppressor 51-like C-terminal domain-containing protein</fullName>
    </recommendedName>
</protein>
<organism evidence="2">
    <name type="scientific">Calcidiscus leptoporus</name>
    <dbReference type="NCBI Taxonomy" id="127549"/>
    <lineage>
        <taxon>Eukaryota</taxon>
        <taxon>Haptista</taxon>
        <taxon>Haptophyta</taxon>
        <taxon>Prymnesiophyceae</taxon>
        <taxon>Coccolithales</taxon>
        <taxon>Calcidiscaceae</taxon>
        <taxon>Calcidiscus</taxon>
    </lineage>
</organism>
<accession>A0A7S0IYL4</accession>
<reference evidence="2" key="1">
    <citation type="submission" date="2021-01" db="EMBL/GenBank/DDBJ databases">
        <authorList>
            <person name="Corre E."/>
            <person name="Pelletier E."/>
            <person name="Niang G."/>
            <person name="Scheremetjew M."/>
            <person name="Finn R."/>
            <person name="Kale V."/>
            <person name="Holt S."/>
            <person name="Cochrane G."/>
            <person name="Meng A."/>
            <person name="Brown T."/>
            <person name="Cohen L."/>
        </authorList>
    </citation>
    <scope>NUCLEOTIDE SEQUENCE</scope>
    <source>
        <strain evidence="2">RCC1130</strain>
    </source>
</reference>
<gene>
    <name evidence="2" type="ORF">CLEP1334_LOCUS11121</name>
</gene>
<dbReference type="InterPro" id="IPR046824">
    <property type="entry name" value="Mss51-like_C"/>
</dbReference>